<dbReference type="NCBIfam" id="TIGR03296">
    <property type="entry name" value="M6dom_TIGR03296"/>
    <property type="match status" value="1"/>
</dbReference>
<evidence type="ECO:0000259" key="3">
    <source>
        <dbReference type="Pfam" id="PF05547"/>
    </source>
</evidence>
<dbReference type="AlphaFoldDB" id="A0A1W2B3Z0"/>
<dbReference type="SUPFAM" id="SSF55486">
    <property type="entry name" value="Metalloproteases ('zincins'), catalytic domain"/>
    <property type="match status" value="1"/>
</dbReference>
<protein>
    <submittedName>
        <fullName evidence="5">Immune inhibitor A</fullName>
    </submittedName>
</protein>
<feature type="domain" description="Immune inhibitor A-like metallopeptidase VEG" evidence="4">
    <location>
        <begin position="632"/>
        <end position="792"/>
    </location>
</feature>
<dbReference type="Gene3D" id="2.60.120.260">
    <property type="entry name" value="Galactose-binding domain-like"/>
    <property type="match status" value="1"/>
</dbReference>
<dbReference type="GO" id="GO:0008233">
    <property type="term" value="F:peptidase activity"/>
    <property type="evidence" value="ECO:0007669"/>
    <property type="project" value="InterPro"/>
</dbReference>
<dbReference type="Pfam" id="PF20774">
    <property type="entry name" value="InhA-like_VEG"/>
    <property type="match status" value="1"/>
</dbReference>
<dbReference type="Pfam" id="PF05547">
    <property type="entry name" value="Peptidase_M6"/>
    <property type="match status" value="1"/>
</dbReference>
<feature type="region of interest" description="Disordered" evidence="1">
    <location>
        <begin position="37"/>
        <end position="56"/>
    </location>
</feature>
<feature type="compositionally biased region" description="Basic and acidic residues" evidence="1">
    <location>
        <begin position="93"/>
        <end position="102"/>
    </location>
</feature>
<dbReference type="EMBL" id="FWXN01000007">
    <property type="protein sequence ID" value="SMC67098.1"/>
    <property type="molecule type" value="Genomic_DNA"/>
</dbReference>
<reference evidence="5 6" key="1">
    <citation type="submission" date="2017-04" db="EMBL/GenBank/DDBJ databases">
        <authorList>
            <person name="Afonso C.L."/>
            <person name="Miller P.J."/>
            <person name="Scott M.A."/>
            <person name="Spackman E."/>
            <person name="Goraichik I."/>
            <person name="Dimitrov K.M."/>
            <person name="Suarez D.L."/>
            <person name="Swayne D.E."/>
        </authorList>
    </citation>
    <scope>NUCLEOTIDE SEQUENCE [LARGE SCALE GENOMIC DNA]</scope>
    <source>
        <strain evidence="5 6">CGMCC 1.12511</strain>
    </source>
</reference>
<feature type="domain" description="Peptidase M6-like" evidence="3">
    <location>
        <begin position="119"/>
        <end position="439"/>
    </location>
</feature>
<dbReference type="InterPro" id="IPR012300">
    <property type="entry name" value="Pept_M6_InhA"/>
</dbReference>
<feature type="compositionally biased region" description="Basic and acidic residues" evidence="1">
    <location>
        <begin position="37"/>
        <end position="49"/>
    </location>
</feature>
<name>A0A1W2B3Z0_9MICO</name>
<dbReference type="InterPro" id="IPR008757">
    <property type="entry name" value="Peptidase_M6-like_domain"/>
</dbReference>
<feature type="region of interest" description="Disordered" evidence="1">
    <location>
        <begin position="140"/>
        <end position="165"/>
    </location>
</feature>
<dbReference type="PANTHER" id="PTHR41775:SF1">
    <property type="entry name" value="PEPTIDASE M6-LIKE DOMAIN-CONTAINING PROTEIN"/>
    <property type="match status" value="1"/>
</dbReference>
<dbReference type="GO" id="GO:0006508">
    <property type="term" value="P:proteolysis"/>
    <property type="evidence" value="ECO:0007669"/>
    <property type="project" value="InterPro"/>
</dbReference>
<keyword evidence="2" id="KW-0732">Signal</keyword>
<feature type="chain" id="PRO_5013366127" evidence="2">
    <location>
        <begin position="29"/>
        <end position="800"/>
    </location>
</feature>
<sequence length="800" mass="87214">MKRRHTHVVSGLAASALVLTLAPMAASAGTSAAVAPEDKAASSARHDDLPNPLGDAQRELREDAVDKLMRGEARVVTKNGTQVIEITSDDAAETHAKAKGHQDNTTAAKGKGKGKRTKYVQYDVDREASVFTILTDFGDQTKPAQGGEAGPVHNEIPEPDRSVNNSTIWDEDFSRDHYTELMFGSDAETKGKGKGKGKGKKKEQESFRDFYLKQSQGRFLTKGDVSDWVTVPFNEARYGHNPVEGDGTTEAEGYWNYVKDTATAWYEDQKAQGTSDAEIKEYLAQFDVWDRYDFDGDGDFNEPDGYIDHFQAIHAGEGEEAGGGAQGEDAIWSHRWYAFSNNIGKDGPEQNKLGGVPLGDSGIWIGDYTTEPENGGLGVFTHEFGHDLGLPDLYDTAGGDNGTGFWTLMSGGSWLNDGTVDIGSSPGYMGAWEKLQLGWLDAETVRPGQDVNLDLGPADRDHAKLPQAAAVLLPEETVTTDYNTPHSGSYEWWSGSADNLNNTLTREIDLTGATSASVSAQLATQIEAGYDFLYTEVSADGGSTWEELSATDGGDLSWNEVTTDLSAYAGQKVQFRWRYQSDGGVSEPGAFIDDITITVDGTAVLTDDVESGDNGWTADGFTRMSGSTSETVQSYYLAENRVYSGYDKNLKTGPYNFGDPERPDWVERFPYQDGLLVWYINNAYSDNNTSVHPGYGQVLPVDARPAPVKFSNGKLLGNRRQPFDATFGTQRTDEVTFHNAGIPQTVPSTPGIRTFDDSDPNRYWSADNPWSSTKVAGSGTKITVLKEKKDEMSLRIQSGK</sequence>
<evidence type="ECO:0000313" key="5">
    <source>
        <dbReference type="EMBL" id="SMC67098.1"/>
    </source>
</evidence>
<dbReference type="Pfam" id="PF20773">
    <property type="entry name" value="InhA-like_MAM"/>
    <property type="match status" value="1"/>
</dbReference>
<feature type="signal peptide" evidence="2">
    <location>
        <begin position="1"/>
        <end position="28"/>
    </location>
</feature>
<dbReference type="PANTHER" id="PTHR41775">
    <property type="entry name" value="SECRETED PROTEIN-RELATED"/>
    <property type="match status" value="1"/>
</dbReference>
<feature type="region of interest" description="Disordered" evidence="1">
    <location>
        <begin position="93"/>
        <end position="112"/>
    </location>
</feature>
<accession>A0A1W2B3Z0</accession>
<dbReference type="PIRSF" id="PIRSF007519">
    <property type="entry name" value="Protease_InhA"/>
    <property type="match status" value="1"/>
</dbReference>
<organism evidence="5 6">
    <name type="scientific">Janibacter indicus</name>
    <dbReference type="NCBI Taxonomy" id="857417"/>
    <lineage>
        <taxon>Bacteria</taxon>
        <taxon>Bacillati</taxon>
        <taxon>Actinomycetota</taxon>
        <taxon>Actinomycetes</taxon>
        <taxon>Micrococcales</taxon>
        <taxon>Intrasporangiaceae</taxon>
        <taxon>Janibacter</taxon>
    </lineage>
</organism>
<proteinExistence type="predicted"/>
<dbReference type="Proteomes" id="UP000192634">
    <property type="component" value="Unassembled WGS sequence"/>
</dbReference>
<evidence type="ECO:0000313" key="6">
    <source>
        <dbReference type="Proteomes" id="UP000192634"/>
    </source>
</evidence>
<evidence type="ECO:0000259" key="4">
    <source>
        <dbReference type="Pfam" id="PF20774"/>
    </source>
</evidence>
<gene>
    <name evidence="5" type="ORF">SAMN06296429_10730</name>
</gene>
<dbReference type="InterPro" id="IPR048665">
    <property type="entry name" value="InhA-like_VEG"/>
</dbReference>
<evidence type="ECO:0000256" key="2">
    <source>
        <dbReference type="SAM" id="SignalP"/>
    </source>
</evidence>
<evidence type="ECO:0000256" key="1">
    <source>
        <dbReference type="SAM" id="MobiDB-lite"/>
    </source>
</evidence>